<dbReference type="Proteomes" id="UP000886595">
    <property type="component" value="Unassembled WGS sequence"/>
</dbReference>
<gene>
    <name evidence="2" type="ORF">Bca52824_077272</name>
</gene>
<evidence type="ECO:0000256" key="1">
    <source>
        <dbReference type="SAM" id="Phobius"/>
    </source>
</evidence>
<keyword evidence="1" id="KW-0472">Membrane</keyword>
<dbReference type="OrthoDB" id="10403203at2759"/>
<keyword evidence="1" id="KW-1133">Transmembrane helix</keyword>
<evidence type="ECO:0000313" key="2">
    <source>
        <dbReference type="EMBL" id="KAG2257978.1"/>
    </source>
</evidence>
<evidence type="ECO:0000313" key="3">
    <source>
        <dbReference type="Proteomes" id="UP000886595"/>
    </source>
</evidence>
<proteinExistence type="predicted"/>
<name>A0A8X7PVU0_BRACI</name>
<comment type="caution">
    <text evidence="2">The sequence shown here is derived from an EMBL/GenBank/DDBJ whole genome shotgun (WGS) entry which is preliminary data.</text>
</comment>
<dbReference type="AlphaFoldDB" id="A0A8X7PVU0"/>
<feature type="transmembrane region" description="Helical" evidence="1">
    <location>
        <begin position="21"/>
        <end position="39"/>
    </location>
</feature>
<keyword evidence="3" id="KW-1185">Reference proteome</keyword>
<keyword evidence="1" id="KW-0812">Transmembrane</keyword>
<sequence>MVDRNKIFQSVNFSRIVIPSCFLRVMLVFVRGVGAVYVYDHPGDEVTLVKQMVSDRSKLGVYG</sequence>
<accession>A0A8X7PVU0</accession>
<protein>
    <submittedName>
        <fullName evidence="2">Uncharacterized protein</fullName>
    </submittedName>
</protein>
<organism evidence="2 3">
    <name type="scientific">Brassica carinata</name>
    <name type="common">Ethiopian mustard</name>
    <name type="synonym">Abyssinian cabbage</name>
    <dbReference type="NCBI Taxonomy" id="52824"/>
    <lineage>
        <taxon>Eukaryota</taxon>
        <taxon>Viridiplantae</taxon>
        <taxon>Streptophyta</taxon>
        <taxon>Embryophyta</taxon>
        <taxon>Tracheophyta</taxon>
        <taxon>Spermatophyta</taxon>
        <taxon>Magnoliopsida</taxon>
        <taxon>eudicotyledons</taxon>
        <taxon>Gunneridae</taxon>
        <taxon>Pentapetalae</taxon>
        <taxon>rosids</taxon>
        <taxon>malvids</taxon>
        <taxon>Brassicales</taxon>
        <taxon>Brassicaceae</taxon>
        <taxon>Brassiceae</taxon>
        <taxon>Brassica</taxon>
    </lineage>
</organism>
<reference evidence="2 3" key="1">
    <citation type="submission" date="2020-02" db="EMBL/GenBank/DDBJ databases">
        <authorList>
            <person name="Ma Q."/>
            <person name="Huang Y."/>
            <person name="Song X."/>
            <person name="Pei D."/>
        </authorList>
    </citation>
    <scope>NUCLEOTIDE SEQUENCE [LARGE SCALE GENOMIC DNA]</scope>
    <source>
        <strain evidence="2">Sxm20200214</strain>
        <tissue evidence="2">Leaf</tissue>
    </source>
</reference>
<dbReference type="EMBL" id="JAAMPC010000015">
    <property type="protein sequence ID" value="KAG2257978.1"/>
    <property type="molecule type" value="Genomic_DNA"/>
</dbReference>